<evidence type="ECO:0000256" key="12">
    <source>
        <dbReference type="ARBA" id="ARBA00023224"/>
    </source>
</evidence>
<evidence type="ECO:0000256" key="10">
    <source>
        <dbReference type="ARBA" id="ARBA00023170"/>
    </source>
</evidence>
<gene>
    <name evidence="22" type="primary">TACR2</name>
</gene>
<dbReference type="Proteomes" id="UP000429181">
    <property type="component" value="Chromosome 28"/>
</dbReference>
<feature type="transmembrane region" description="Helical" evidence="20">
    <location>
        <begin position="195"/>
        <end position="220"/>
    </location>
</feature>
<evidence type="ECO:0000256" key="19">
    <source>
        <dbReference type="SAM" id="MobiDB-lite"/>
    </source>
</evidence>
<name>A0A4W2G6R0_BOBOX</name>
<reference evidence="22" key="2">
    <citation type="submission" date="2025-08" db="UniProtKB">
        <authorList>
            <consortium name="Ensembl"/>
        </authorList>
    </citation>
    <scope>IDENTIFICATION</scope>
</reference>
<comment type="similarity">
    <text evidence="18">Belongs to the G-protein coupled receptor 1 family.</text>
</comment>
<proteinExistence type="inferred from homology"/>
<dbReference type="PROSITE" id="PS00237">
    <property type="entry name" value="G_PROTEIN_RECEP_F1_1"/>
    <property type="match status" value="1"/>
</dbReference>
<evidence type="ECO:0000256" key="5">
    <source>
        <dbReference type="ARBA" id="ARBA00022989"/>
    </source>
</evidence>
<evidence type="ECO:0000256" key="4">
    <source>
        <dbReference type="ARBA" id="ARBA00022692"/>
    </source>
</evidence>
<evidence type="ECO:0000256" key="1">
    <source>
        <dbReference type="ARBA" id="ARBA00004651"/>
    </source>
</evidence>
<dbReference type="PANTHER" id="PTHR46925">
    <property type="entry name" value="G-PROTEIN COUPLED RECEPTOR TKR-1-RELATED"/>
    <property type="match status" value="1"/>
</dbReference>
<evidence type="ECO:0000256" key="20">
    <source>
        <dbReference type="SAM" id="Phobius"/>
    </source>
</evidence>
<reference evidence="22 23" key="1">
    <citation type="submission" date="2018-11" db="EMBL/GenBank/DDBJ databases">
        <title>Haplotype-resolved cattle genomes.</title>
        <authorList>
            <person name="Low W.Y."/>
            <person name="Tearle R."/>
            <person name="Bickhart D.M."/>
            <person name="Rosen B.D."/>
            <person name="Koren S."/>
            <person name="Rhie A."/>
            <person name="Hiendleder S."/>
            <person name="Phillippy A.M."/>
            <person name="Smith T.P.L."/>
            <person name="Williams J.L."/>
        </authorList>
    </citation>
    <scope>NUCLEOTIDE SEQUENCE [LARGE SCALE GENOMIC DNA]</scope>
</reference>
<dbReference type="GO" id="GO:0016497">
    <property type="term" value="F:substance K receptor activity"/>
    <property type="evidence" value="ECO:0007669"/>
    <property type="project" value="TreeGrafter"/>
</dbReference>
<dbReference type="PANTHER" id="PTHR46925:SF3">
    <property type="entry name" value="SUBSTANCE-K RECEPTOR"/>
    <property type="match status" value="1"/>
</dbReference>
<keyword evidence="6 18" id="KW-0297">G-protein coupled receptor</keyword>
<feature type="transmembrane region" description="Helical" evidence="20">
    <location>
        <begin position="33"/>
        <end position="59"/>
    </location>
</feature>
<dbReference type="SUPFAM" id="SSF81321">
    <property type="entry name" value="Family A G protein-coupled receptor-like"/>
    <property type="match status" value="1"/>
</dbReference>
<dbReference type="PRINTS" id="PR01025">
    <property type="entry name" value="NEUROKININ2R"/>
</dbReference>
<keyword evidence="4 18" id="KW-0812">Transmembrane</keyword>
<dbReference type="GO" id="GO:0070472">
    <property type="term" value="P:regulation of uterine smooth muscle contraction"/>
    <property type="evidence" value="ECO:0007669"/>
    <property type="project" value="Ensembl"/>
</dbReference>
<dbReference type="GO" id="GO:0061827">
    <property type="term" value="C:sperm head"/>
    <property type="evidence" value="ECO:0007669"/>
    <property type="project" value="Ensembl"/>
</dbReference>
<evidence type="ECO:0000256" key="14">
    <source>
        <dbReference type="ARBA" id="ARBA00031716"/>
    </source>
</evidence>
<sequence length="424" mass="45892">MGACVVMTDINISSGLDSNATGITAFSMPGWQLALWTAAYLALVLVAVMGNATVIWIILAHQRMRTVTNYFIVNLALADLCMAAFNAAFNFVYASHNIWYFGRAFCYFQNLFPITAMFVSIYSMTAIAADRYMAIVHPFQPRLSAPGTRAVIAGIWLVALALAFPQCFYSTITTDEGATKCVVAWPEDSGGKMLLLYHLIVIALIYFLPLVVMFVAYSVIGLTLWRRSVPGHQAHGANLRHLQAKKKVNSGGGGDGVRAGPEVWPRLGIGHSGPTPKRAPRSIDSAFREDHGAGGGDVCHLLAALPPLLHPGHLPGGHLLPQVHPAGLPGALLAGHELHHVQSHHLLLPQPQVSLWIPACFPLLSMGHTNRGGQDGADLHSIPLHEGQQFTVQDGDGRDEMFTPSEKNRRKTEAARWDTVGGEP</sequence>
<comment type="subcellular location">
    <subcellularLocation>
        <location evidence="1">Cell membrane</location>
        <topology evidence="1">Multi-pass membrane protein</topology>
    </subcellularLocation>
</comment>
<evidence type="ECO:0000256" key="15">
    <source>
        <dbReference type="ARBA" id="ARBA00031796"/>
    </source>
</evidence>
<feature type="domain" description="G-protein coupled receptors family 1 profile" evidence="21">
    <location>
        <begin position="50"/>
        <end position="226"/>
    </location>
</feature>
<dbReference type="PRINTS" id="PR00244">
    <property type="entry name" value="NEUROKININR"/>
</dbReference>
<evidence type="ECO:0000313" key="22">
    <source>
        <dbReference type="Ensembl" id="ENSBIXP00005013623.1"/>
    </source>
</evidence>
<dbReference type="Gene3D" id="1.20.1070.10">
    <property type="entry name" value="Rhodopsin 7-helix transmembrane proteins"/>
    <property type="match status" value="1"/>
</dbReference>
<evidence type="ECO:0000256" key="7">
    <source>
        <dbReference type="ARBA" id="ARBA00023136"/>
    </source>
</evidence>
<dbReference type="GO" id="GO:0097225">
    <property type="term" value="C:sperm midpiece"/>
    <property type="evidence" value="ECO:0007669"/>
    <property type="project" value="Ensembl"/>
</dbReference>
<feature type="transmembrane region" description="Helical" evidence="20">
    <location>
        <begin position="111"/>
        <end position="129"/>
    </location>
</feature>
<feature type="transmembrane region" description="Helical" evidence="20">
    <location>
        <begin position="150"/>
        <end position="172"/>
    </location>
</feature>
<keyword evidence="11" id="KW-0325">Glycoprotein</keyword>
<dbReference type="GeneTree" id="ENSGT00940000155512"/>
<dbReference type="GO" id="GO:1902093">
    <property type="term" value="P:positive regulation of flagellated sperm motility"/>
    <property type="evidence" value="ECO:0007669"/>
    <property type="project" value="Ensembl"/>
</dbReference>
<evidence type="ECO:0000256" key="2">
    <source>
        <dbReference type="ARBA" id="ARBA00020168"/>
    </source>
</evidence>
<keyword evidence="8" id="KW-0564">Palmitate</keyword>
<evidence type="ECO:0000256" key="11">
    <source>
        <dbReference type="ARBA" id="ARBA00023180"/>
    </source>
</evidence>
<evidence type="ECO:0000256" key="18">
    <source>
        <dbReference type="RuleBase" id="RU000688"/>
    </source>
</evidence>
<dbReference type="AlphaFoldDB" id="A0A4W2G6R0"/>
<evidence type="ECO:0000256" key="3">
    <source>
        <dbReference type="ARBA" id="ARBA00022475"/>
    </source>
</evidence>
<keyword evidence="10 18" id="KW-0675">Receptor</keyword>
<feature type="transmembrane region" description="Helical" evidence="20">
    <location>
        <begin position="71"/>
        <end position="91"/>
    </location>
</feature>
<dbReference type="InterPro" id="IPR000276">
    <property type="entry name" value="GPCR_Rhodpsn"/>
</dbReference>
<dbReference type="InterPro" id="IPR017452">
    <property type="entry name" value="GPCR_Rhodpsn_7TM"/>
</dbReference>
<evidence type="ECO:0000313" key="23">
    <source>
        <dbReference type="Proteomes" id="UP000429181"/>
    </source>
</evidence>
<dbReference type="InterPro" id="IPR000913">
    <property type="entry name" value="NK2_rcpt"/>
</dbReference>
<dbReference type="GO" id="GO:0005886">
    <property type="term" value="C:plasma membrane"/>
    <property type="evidence" value="ECO:0007669"/>
    <property type="project" value="UniProtKB-SubCell"/>
</dbReference>
<dbReference type="PROSITE" id="PS50262">
    <property type="entry name" value="G_PROTEIN_RECEP_F1_2"/>
    <property type="match status" value="1"/>
</dbReference>
<dbReference type="Ensembl" id="ENSBIXT00005023564.1">
    <property type="protein sequence ID" value="ENSBIXP00005013623.1"/>
    <property type="gene ID" value="ENSBIXG00005017735.1"/>
</dbReference>
<organism evidence="22 23">
    <name type="scientific">Bos indicus x Bos taurus</name>
    <name type="common">Hybrid cattle</name>
    <dbReference type="NCBI Taxonomy" id="30522"/>
    <lineage>
        <taxon>Eukaryota</taxon>
        <taxon>Metazoa</taxon>
        <taxon>Chordata</taxon>
        <taxon>Craniata</taxon>
        <taxon>Vertebrata</taxon>
        <taxon>Euteleostomi</taxon>
        <taxon>Mammalia</taxon>
        <taxon>Eutheria</taxon>
        <taxon>Laurasiatheria</taxon>
        <taxon>Artiodactyla</taxon>
        <taxon>Ruminantia</taxon>
        <taxon>Pecora</taxon>
        <taxon>Bovidae</taxon>
        <taxon>Bovinae</taxon>
        <taxon>Bos</taxon>
    </lineage>
</organism>
<evidence type="ECO:0000259" key="21">
    <source>
        <dbReference type="PROSITE" id="PS50262"/>
    </source>
</evidence>
<keyword evidence="9 17" id="KW-1015">Disulfide bond</keyword>
<keyword evidence="3" id="KW-1003">Cell membrane</keyword>
<keyword evidence="12 18" id="KW-0807">Transducer</keyword>
<evidence type="ECO:0000256" key="13">
    <source>
        <dbReference type="ARBA" id="ARBA00023288"/>
    </source>
</evidence>
<dbReference type="InterPro" id="IPR001681">
    <property type="entry name" value="Neurokn_rcpt"/>
</dbReference>
<keyword evidence="13" id="KW-0449">Lipoprotein</keyword>
<dbReference type="Pfam" id="PF00001">
    <property type="entry name" value="7tm_1"/>
    <property type="match status" value="1"/>
</dbReference>
<accession>A0A4W2G6R0</accession>
<feature type="region of interest" description="Disordered" evidence="19">
    <location>
        <begin position="391"/>
        <end position="424"/>
    </location>
</feature>
<keyword evidence="7 20" id="KW-0472">Membrane</keyword>
<evidence type="ECO:0000256" key="6">
    <source>
        <dbReference type="ARBA" id="ARBA00023040"/>
    </source>
</evidence>
<keyword evidence="5 20" id="KW-1133">Transmembrane helix</keyword>
<protein>
    <recommendedName>
        <fullName evidence="2">Substance-K receptor</fullName>
    </recommendedName>
    <alternativeName>
        <fullName evidence="15">NK-2 receptor</fullName>
    </alternativeName>
    <alternativeName>
        <fullName evidence="16">Neurokinin A receptor</fullName>
    </alternativeName>
    <alternativeName>
        <fullName evidence="14">Tachykinin receptor 2</fullName>
    </alternativeName>
</protein>
<evidence type="ECO:0000256" key="9">
    <source>
        <dbReference type="ARBA" id="ARBA00023157"/>
    </source>
</evidence>
<evidence type="ECO:0000256" key="16">
    <source>
        <dbReference type="ARBA" id="ARBA00032219"/>
    </source>
</evidence>
<dbReference type="PRINTS" id="PR00237">
    <property type="entry name" value="GPCRRHODOPSN"/>
</dbReference>
<evidence type="ECO:0000256" key="17">
    <source>
        <dbReference type="PIRSR" id="PIRSR601681-50"/>
    </source>
</evidence>
<feature type="disulfide bond" evidence="17">
    <location>
        <begin position="106"/>
        <end position="181"/>
    </location>
</feature>
<evidence type="ECO:0000256" key="8">
    <source>
        <dbReference type="ARBA" id="ARBA00023139"/>
    </source>
</evidence>